<dbReference type="PANTHER" id="PTHR30024:SF47">
    <property type="entry name" value="TAURINE-BINDING PERIPLASMIC PROTEIN"/>
    <property type="match status" value="1"/>
</dbReference>
<dbReference type="Gene3D" id="3.40.190.10">
    <property type="entry name" value="Periplasmic binding protein-like II"/>
    <property type="match status" value="2"/>
</dbReference>
<evidence type="ECO:0000256" key="2">
    <source>
        <dbReference type="ARBA" id="ARBA00004418"/>
    </source>
</evidence>
<evidence type="ECO:0000256" key="7">
    <source>
        <dbReference type="ARBA" id="ARBA00022729"/>
    </source>
</evidence>
<dbReference type="InterPro" id="IPR044527">
    <property type="entry name" value="NrtA/CpmA_ABC-bd_dom"/>
</dbReference>
<protein>
    <submittedName>
        <fullName evidence="13">Unannotated protein</fullName>
    </submittedName>
</protein>
<keyword evidence="7" id="KW-0732">Signal</keyword>
<gene>
    <name evidence="10" type="ORF">UFOPK2656_00513</name>
    <name evidence="11" type="ORF">UFOPK3099_02527</name>
    <name evidence="12" type="ORF">UFOPK3267_03271</name>
    <name evidence="13" type="ORF">UFOPK3651_00281</name>
    <name evidence="14" type="ORF">UFOPK3931_00589</name>
    <name evidence="9" type="ORF">UFOPK4189_00510</name>
</gene>
<accession>A0A6J7H775</accession>
<keyword evidence="4" id="KW-0813">Transport</keyword>
<comment type="subcellular location">
    <subcellularLocation>
        <location evidence="1">Endomembrane system</location>
    </subcellularLocation>
    <subcellularLocation>
        <location evidence="2">Periplasm</location>
    </subcellularLocation>
</comment>
<dbReference type="PROSITE" id="PS51257">
    <property type="entry name" value="PROKAR_LIPOPROTEIN"/>
    <property type="match status" value="1"/>
</dbReference>
<dbReference type="AlphaFoldDB" id="A0A6J7H775"/>
<dbReference type="GO" id="GO:0016020">
    <property type="term" value="C:membrane"/>
    <property type="evidence" value="ECO:0007669"/>
    <property type="project" value="InterPro"/>
</dbReference>
<keyword evidence="5" id="KW-1003">Cell membrane</keyword>
<evidence type="ECO:0000256" key="3">
    <source>
        <dbReference type="ARBA" id="ARBA00010742"/>
    </source>
</evidence>
<evidence type="ECO:0000256" key="4">
    <source>
        <dbReference type="ARBA" id="ARBA00022448"/>
    </source>
</evidence>
<dbReference type="GO" id="GO:0012505">
    <property type="term" value="C:endomembrane system"/>
    <property type="evidence" value="ECO:0007669"/>
    <property type="project" value="UniProtKB-SubCell"/>
</dbReference>
<dbReference type="InterPro" id="IPR010067">
    <property type="entry name" value="ABC_SsuA_sub-bd"/>
</dbReference>
<evidence type="ECO:0000313" key="14">
    <source>
        <dbReference type="EMBL" id="CAB4977502.1"/>
    </source>
</evidence>
<dbReference type="NCBIfam" id="TIGR01728">
    <property type="entry name" value="SsuA_fam"/>
    <property type="match status" value="1"/>
</dbReference>
<dbReference type="CDD" id="cd13553">
    <property type="entry name" value="PBP2_NrtA_CpmA_like"/>
    <property type="match status" value="1"/>
</dbReference>
<evidence type="ECO:0000256" key="1">
    <source>
        <dbReference type="ARBA" id="ARBA00004308"/>
    </source>
</evidence>
<evidence type="ECO:0000313" key="9">
    <source>
        <dbReference type="EMBL" id="CAB4362730.1"/>
    </source>
</evidence>
<dbReference type="PANTHER" id="PTHR30024">
    <property type="entry name" value="ALIPHATIC SULFONATES-BINDING PROTEIN-RELATED"/>
    <property type="match status" value="1"/>
</dbReference>
<dbReference type="Pfam" id="PF13379">
    <property type="entry name" value="NMT1_2"/>
    <property type="match status" value="1"/>
</dbReference>
<dbReference type="EMBL" id="CAEZYF010000002">
    <property type="protein sequence ID" value="CAB4708540.1"/>
    <property type="molecule type" value="Genomic_DNA"/>
</dbReference>
<dbReference type="SUPFAM" id="SSF53850">
    <property type="entry name" value="Periplasmic binding protein-like II"/>
    <property type="match status" value="1"/>
</dbReference>
<evidence type="ECO:0000313" key="10">
    <source>
        <dbReference type="EMBL" id="CAB4708540.1"/>
    </source>
</evidence>
<sequence>MSTIDRSIRFTTSRWRLFAGALLASAVLLTACNDAKPATSTAAPDADSSAPASLSGTVRLGFFPNVTHAPALVGVAEGTFTKALGDGVDFQTFTFDSGTTAAEALLAGSLDLAFIGPNPAINAFAQSGGEAVRIVAGSTSGGAYLVVKPGITSVEQLKGKTIATPSLGNTQDVAMRAWLKDNGIETSADGGGDVTILPQKNATTLESFINGDIDGAWVPEPWATRLIEEGGATVLVDERDLWTETGGQYVTTHLIVRTEFLDKHPDLVKAVIEGLADAIDLIASDPAKARGDVVAQITDITGSAPKADTIAKSFANLTFTLDPISASLQKSANDAVSVGLLDKVDLKGIYDLGLLNQVLAARGQPEVKGL</sequence>
<proteinExistence type="inferred from homology"/>
<comment type="similarity">
    <text evidence="3">Belongs to the bacterial solute-binding protein SsuA/TauA family.</text>
</comment>
<keyword evidence="8" id="KW-0472">Membrane</keyword>
<reference evidence="13" key="1">
    <citation type="submission" date="2020-05" db="EMBL/GenBank/DDBJ databases">
        <authorList>
            <person name="Chiriac C."/>
            <person name="Salcher M."/>
            <person name="Ghai R."/>
            <person name="Kavagutti S V."/>
        </authorList>
    </citation>
    <scope>NUCLEOTIDE SEQUENCE</scope>
</reference>
<dbReference type="GO" id="GO:0042597">
    <property type="term" value="C:periplasmic space"/>
    <property type="evidence" value="ECO:0007669"/>
    <property type="project" value="UniProtKB-SubCell"/>
</dbReference>
<keyword evidence="6" id="KW-0997">Cell inner membrane</keyword>
<dbReference type="EMBL" id="CAESGF010000002">
    <property type="protein sequence ID" value="CAB4362730.1"/>
    <property type="molecule type" value="Genomic_DNA"/>
</dbReference>
<evidence type="ECO:0000313" key="13">
    <source>
        <dbReference type="EMBL" id="CAB4912200.1"/>
    </source>
</evidence>
<dbReference type="EMBL" id="CAFBMT010000001">
    <property type="protein sequence ID" value="CAB4912200.1"/>
    <property type="molecule type" value="Genomic_DNA"/>
</dbReference>
<dbReference type="EMBL" id="CAFBOL010000009">
    <property type="protein sequence ID" value="CAB4977502.1"/>
    <property type="molecule type" value="Genomic_DNA"/>
</dbReference>
<dbReference type="EMBL" id="CAFBIY010000324">
    <property type="protein sequence ID" value="CAB4853733.1"/>
    <property type="molecule type" value="Genomic_DNA"/>
</dbReference>
<evidence type="ECO:0000313" key="12">
    <source>
        <dbReference type="EMBL" id="CAB4853733.1"/>
    </source>
</evidence>
<dbReference type="GO" id="GO:0042626">
    <property type="term" value="F:ATPase-coupled transmembrane transporter activity"/>
    <property type="evidence" value="ECO:0007669"/>
    <property type="project" value="InterPro"/>
</dbReference>
<organism evidence="13">
    <name type="scientific">freshwater metagenome</name>
    <dbReference type="NCBI Taxonomy" id="449393"/>
    <lineage>
        <taxon>unclassified sequences</taxon>
        <taxon>metagenomes</taxon>
        <taxon>ecological metagenomes</taxon>
    </lineage>
</organism>
<name>A0A6J7H775_9ZZZZ</name>
<evidence type="ECO:0000313" key="11">
    <source>
        <dbReference type="EMBL" id="CAB4834442.1"/>
    </source>
</evidence>
<evidence type="ECO:0000256" key="6">
    <source>
        <dbReference type="ARBA" id="ARBA00022519"/>
    </source>
</evidence>
<evidence type="ECO:0000256" key="8">
    <source>
        <dbReference type="ARBA" id="ARBA00023136"/>
    </source>
</evidence>
<evidence type="ECO:0000256" key="5">
    <source>
        <dbReference type="ARBA" id="ARBA00022475"/>
    </source>
</evidence>
<dbReference type="EMBL" id="CAFAAV010000258">
    <property type="protein sequence ID" value="CAB4834442.1"/>
    <property type="molecule type" value="Genomic_DNA"/>
</dbReference>